<dbReference type="GO" id="GO:0004077">
    <property type="term" value="F:biotin--[biotin carboxyl-carrier protein] ligase activity"/>
    <property type="evidence" value="ECO:0007669"/>
    <property type="project" value="UniProtKB-EC"/>
</dbReference>
<dbReference type="InterPro" id="IPR003142">
    <property type="entry name" value="BPL_C"/>
</dbReference>
<evidence type="ECO:0000313" key="6">
    <source>
        <dbReference type="Proteomes" id="UP000192359"/>
    </source>
</evidence>
<evidence type="ECO:0000256" key="1">
    <source>
        <dbReference type="ARBA" id="ARBA00022598"/>
    </source>
</evidence>
<dbReference type="Gene3D" id="2.30.30.100">
    <property type="match status" value="1"/>
</dbReference>
<accession>A0A1Y1RM29</accession>
<keyword evidence="1 5" id="KW-0436">Ligase</keyword>
<dbReference type="EC" id="6.3.4.15" evidence="3"/>
<dbReference type="Pfam" id="PF02237">
    <property type="entry name" value="BPL_C"/>
    <property type="match status" value="1"/>
</dbReference>
<proteinExistence type="predicted"/>
<dbReference type="Proteomes" id="UP000192359">
    <property type="component" value="Unassembled WGS sequence"/>
</dbReference>
<dbReference type="PANTHER" id="PTHR12835">
    <property type="entry name" value="BIOTIN PROTEIN LIGASE"/>
    <property type="match status" value="1"/>
</dbReference>
<evidence type="ECO:0000256" key="2">
    <source>
        <dbReference type="ARBA" id="ARBA00023267"/>
    </source>
</evidence>
<dbReference type="OrthoDB" id="9807064at2"/>
<evidence type="ECO:0000256" key="3">
    <source>
        <dbReference type="ARBA" id="ARBA00024227"/>
    </source>
</evidence>
<dbReference type="AlphaFoldDB" id="A0A1Y1RM29"/>
<gene>
    <name evidence="5" type="ORF">A7979_07095</name>
</gene>
<keyword evidence="2" id="KW-0092">Biotin</keyword>
<dbReference type="InterPro" id="IPR004408">
    <property type="entry name" value="Biotin_CoA_COase_ligase"/>
</dbReference>
<dbReference type="SUPFAM" id="SSF55681">
    <property type="entry name" value="Class II aaRS and biotin synthetases"/>
    <property type="match status" value="1"/>
</dbReference>
<keyword evidence="6" id="KW-1185">Reference proteome</keyword>
<evidence type="ECO:0000313" key="5">
    <source>
        <dbReference type="EMBL" id="ORC15494.1"/>
    </source>
</evidence>
<reference evidence="5 6" key="1">
    <citation type="submission" date="2016-05" db="EMBL/GenBank/DDBJ databases">
        <title>Draft genome sequence of a porcine commensal Rothia nasimurium.</title>
        <authorList>
            <person name="Gaiser R.A."/>
            <person name="Van Baarlen P."/>
            <person name="Wells J.M."/>
        </authorList>
    </citation>
    <scope>NUCLEOTIDE SEQUENCE [LARGE SCALE GENOMIC DNA]</scope>
    <source>
        <strain evidence="5 6">PT-32</strain>
    </source>
</reference>
<sequence length="286" mass="30934">MTGLRHDLVQIQGFDRVEVLPSVGSTNERARQVLVGDVLARRSYGELSLISTDQQNAGKGRLDRVWQAPAGCALATSFIVRPHVNHAHRIAPDRYHWLTSLAALAACDVFEELAGLAPSIKWPNDVLIGNRKACGVLAQLVSEPEGQISIVVGIGLNLNLTEEQLPVPTATSALVESGARVDLNEALILLATSFERYYRDFAATGFDVDVDRGEGSLLTLLKNRMSTLGSTLTIHLPGDRTFRGVGQDLTPEGELVVRSTEGVEKSFTVGDVVHVRPEGYGGDTER</sequence>
<dbReference type="NCBIfam" id="TIGR00121">
    <property type="entry name" value="birA_ligase"/>
    <property type="match status" value="1"/>
</dbReference>
<dbReference type="PANTHER" id="PTHR12835:SF5">
    <property type="entry name" value="BIOTIN--PROTEIN LIGASE"/>
    <property type="match status" value="1"/>
</dbReference>
<dbReference type="RefSeq" id="WP_083093407.1">
    <property type="nucleotide sequence ID" value="NZ_LXWF01000043.1"/>
</dbReference>
<dbReference type="Gene3D" id="3.30.930.10">
    <property type="entry name" value="Bira Bifunctional Protein, Domain 2"/>
    <property type="match status" value="1"/>
</dbReference>
<protein>
    <recommendedName>
        <fullName evidence="3">biotin--[biotin carboxyl-carrier protein] ligase</fullName>
        <ecNumber evidence="3">6.3.4.15</ecNumber>
    </recommendedName>
</protein>
<dbReference type="InterPro" id="IPR045864">
    <property type="entry name" value="aa-tRNA-synth_II/BPL/LPL"/>
</dbReference>
<dbReference type="GO" id="GO:0005737">
    <property type="term" value="C:cytoplasm"/>
    <property type="evidence" value="ECO:0007669"/>
    <property type="project" value="TreeGrafter"/>
</dbReference>
<evidence type="ECO:0000259" key="4">
    <source>
        <dbReference type="PROSITE" id="PS51733"/>
    </source>
</evidence>
<feature type="domain" description="BPL/LPL catalytic" evidence="4">
    <location>
        <begin position="18"/>
        <end position="202"/>
    </location>
</feature>
<dbReference type="InterPro" id="IPR004143">
    <property type="entry name" value="BPL_LPL_catalytic"/>
</dbReference>
<dbReference type="EMBL" id="LXWF01000043">
    <property type="protein sequence ID" value="ORC15494.1"/>
    <property type="molecule type" value="Genomic_DNA"/>
</dbReference>
<organism evidence="5 6">
    <name type="scientific">Rothia nasimurium</name>
    <dbReference type="NCBI Taxonomy" id="85336"/>
    <lineage>
        <taxon>Bacteria</taxon>
        <taxon>Bacillati</taxon>
        <taxon>Actinomycetota</taxon>
        <taxon>Actinomycetes</taxon>
        <taxon>Micrococcales</taxon>
        <taxon>Micrococcaceae</taxon>
        <taxon>Rothia</taxon>
    </lineage>
</organism>
<comment type="caution">
    <text evidence="5">The sequence shown here is derived from an EMBL/GenBank/DDBJ whole genome shotgun (WGS) entry which is preliminary data.</text>
</comment>
<dbReference type="CDD" id="cd16442">
    <property type="entry name" value="BPL"/>
    <property type="match status" value="1"/>
</dbReference>
<dbReference type="Pfam" id="PF03099">
    <property type="entry name" value="BPL_LplA_LipB"/>
    <property type="match status" value="1"/>
</dbReference>
<dbReference type="PROSITE" id="PS51733">
    <property type="entry name" value="BPL_LPL_CATALYTIC"/>
    <property type="match status" value="1"/>
</dbReference>
<name>A0A1Y1RM29_9MICC</name>